<dbReference type="AlphaFoldDB" id="A0A9P4YTG3"/>
<name>A0A9P4YTG3_9HYPO</name>
<evidence type="ECO:0000313" key="1">
    <source>
        <dbReference type="EMBL" id="KAF4120704.1"/>
    </source>
</evidence>
<accession>A0A9P4YTG3</accession>
<dbReference type="OrthoDB" id="3542212at2759"/>
<proteinExistence type="predicted"/>
<dbReference type="Proteomes" id="UP000749293">
    <property type="component" value="Unassembled WGS sequence"/>
</dbReference>
<comment type="caution">
    <text evidence="1">The sequence shown here is derived from an EMBL/GenBank/DDBJ whole genome shotgun (WGS) entry which is preliminary data.</text>
</comment>
<dbReference type="EMBL" id="JAANYQ010000015">
    <property type="protein sequence ID" value="KAF4120704.1"/>
    <property type="molecule type" value="Genomic_DNA"/>
</dbReference>
<reference evidence="1" key="1">
    <citation type="submission" date="2020-03" db="EMBL/GenBank/DDBJ databases">
        <title>Site-based positive gene gene selection in Geosmithia morbida across the United States reveals a broad range of putative effectors and factors for local host and environmental adapation.</title>
        <authorList>
            <person name="Onufrak A."/>
            <person name="Murdoch R.W."/>
            <person name="Gazis R."/>
            <person name="Huff M."/>
            <person name="Staton M."/>
            <person name="Klingeman W."/>
            <person name="Hadziabdic D."/>
        </authorList>
    </citation>
    <scope>NUCLEOTIDE SEQUENCE</scope>
    <source>
        <strain evidence="1">1262</strain>
    </source>
</reference>
<sequence length="240" mass="26963">MPVVECAVIKLRQGFNELDLYEQLMEGLDAQDDWVRCHQPHLLRGKRYQHKVRHDQENLSSLYMTHTDPAYLLVTAPWDSPETHGEWLKSDENKTTFSGFYECHLSPDADAVSVCHVVPSGTATTPRSSSCSSRPPTFKKAFHVEKRLVDRADKDAAQRVLEELIAAAKEAGDQVWAGWTVKDSSGAEHDEEIEELIIFSEREYDFGIGRTKQSFLFNPITVPNPVIVGGGEEDDDEGSS</sequence>
<dbReference type="GeneID" id="55968938"/>
<gene>
    <name evidence="1" type="ORF">GMORB2_2708</name>
</gene>
<protein>
    <submittedName>
        <fullName evidence="1">Uncharacterized protein</fullName>
    </submittedName>
</protein>
<evidence type="ECO:0000313" key="2">
    <source>
        <dbReference type="Proteomes" id="UP000749293"/>
    </source>
</evidence>
<keyword evidence="2" id="KW-1185">Reference proteome</keyword>
<dbReference type="RefSeq" id="XP_035319356.1">
    <property type="nucleotide sequence ID" value="XM_035464686.1"/>
</dbReference>
<organism evidence="1 2">
    <name type="scientific">Geosmithia morbida</name>
    <dbReference type="NCBI Taxonomy" id="1094350"/>
    <lineage>
        <taxon>Eukaryota</taxon>
        <taxon>Fungi</taxon>
        <taxon>Dikarya</taxon>
        <taxon>Ascomycota</taxon>
        <taxon>Pezizomycotina</taxon>
        <taxon>Sordariomycetes</taxon>
        <taxon>Hypocreomycetidae</taxon>
        <taxon>Hypocreales</taxon>
        <taxon>Bionectriaceae</taxon>
        <taxon>Geosmithia</taxon>
    </lineage>
</organism>